<organism evidence="2">
    <name type="scientific">Laccaria bicolor (strain S238N-H82 / ATCC MYA-4686)</name>
    <name type="common">Bicoloured deceiver</name>
    <name type="synonym">Laccaria laccata var. bicolor</name>
    <dbReference type="NCBI Taxonomy" id="486041"/>
    <lineage>
        <taxon>Eukaryota</taxon>
        <taxon>Fungi</taxon>
        <taxon>Dikarya</taxon>
        <taxon>Basidiomycota</taxon>
        <taxon>Agaricomycotina</taxon>
        <taxon>Agaricomycetes</taxon>
        <taxon>Agaricomycetidae</taxon>
        <taxon>Agaricales</taxon>
        <taxon>Agaricineae</taxon>
        <taxon>Hydnangiaceae</taxon>
        <taxon>Laccaria</taxon>
    </lineage>
</organism>
<dbReference type="AlphaFoldDB" id="B0DTE9"/>
<dbReference type="KEGG" id="lbc:LACBIDRAFT_332643"/>
<keyword evidence="2" id="KW-1185">Reference proteome</keyword>
<evidence type="ECO:0000313" key="1">
    <source>
        <dbReference type="EMBL" id="EDR02050.1"/>
    </source>
</evidence>
<sequence>MYFSQALTPSLILVIRATQAAYNWGKLEVPRRIGISVSSGSTIFCQVVSGWAMGDFSNPSSIPSLCGADGSFSVSVIEGMSNCLGSEREVDRDGLTAGASLAEDALLKEYEGLVTLTPRVLALEGGANFSGSLKCPPLKQVFRMLTNSAYPNGLLSRRSDNDVKATIPATFREIHGKLSDGLKEKQWKYDRTPLPNASCSGNKSKESIVVTTEQHRFCQQKCHSELIER</sequence>
<gene>
    <name evidence="1" type="ORF">LACBIDRAFT_332643</name>
</gene>
<dbReference type="Proteomes" id="UP000001194">
    <property type="component" value="Unassembled WGS sequence"/>
</dbReference>
<dbReference type="HOGENOM" id="CLU_1210011_0_0_1"/>
<dbReference type="EMBL" id="DS547133">
    <property type="protein sequence ID" value="EDR02050.1"/>
    <property type="molecule type" value="Genomic_DNA"/>
</dbReference>
<dbReference type="GeneID" id="6082890"/>
<evidence type="ECO:0000313" key="2">
    <source>
        <dbReference type="Proteomes" id="UP000001194"/>
    </source>
</evidence>
<proteinExistence type="predicted"/>
<name>B0DTE9_LACBS</name>
<dbReference type="InParanoid" id="B0DTE9"/>
<accession>B0DTE9</accession>
<reference evidence="1 2" key="1">
    <citation type="journal article" date="2008" name="Nature">
        <title>The genome of Laccaria bicolor provides insights into mycorrhizal symbiosis.</title>
        <authorList>
            <person name="Martin F."/>
            <person name="Aerts A."/>
            <person name="Ahren D."/>
            <person name="Brun A."/>
            <person name="Danchin E.G.J."/>
            <person name="Duchaussoy F."/>
            <person name="Gibon J."/>
            <person name="Kohler A."/>
            <person name="Lindquist E."/>
            <person name="Pereda V."/>
            <person name="Salamov A."/>
            <person name="Shapiro H.J."/>
            <person name="Wuyts J."/>
            <person name="Blaudez D."/>
            <person name="Buee M."/>
            <person name="Brokstein P."/>
            <person name="Canbaeck B."/>
            <person name="Cohen D."/>
            <person name="Courty P.E."/>
            <person name="Coutinho P.M."/>
            <person name="Delaruelle C."/>
            <person name="Detter J.C."/>
            <person name="Deveau A."/>
            <person name="DiFazio S."/>
            <person name="Duplessis S."/>
            <person name="Fraissinet-Tachet L."/>
            <person name="Lucic E."/>
            <person name="Frey-Klett P."/>
            <person name="Fourrey C."/>
            <person name="Feussner I."/>
            <person name="Gay G."/>
            <person name="Grimwood J."/>
            <person name="Hoegger P.J."/>
            <person name="Jain P."/>
            <person name="Kilaru S."/>
            <person name="Labbe J."/>
            <person name="Lin Y.C."/>
            <person name="Legue V."/>
            <person name="Le Tacon F."/>
            <person name="Marmeisse R."/>
            <person name="Melayah D."/>
            <person name="Montanini B."/>
            <person name="Muratet M."/>
            <person name="Nehls U."/>
            <person name="Niculita-Hirzel H."/>
            <person name="Oudot-Le Secq M.P."/>
            <person name="Peter M."/>
            <person name="Quesneville H."/>
            <person name="Rajashekar B."/>
            <person name="Reich M."/>
            <person name="Rouhier N."/>
            <person name="Schmutz J."/>
            <person name="Yin T."/>
            <person name="Chalot M."/>
            <person name="Henrissat B."/>
            <person name="Kuees U."/>
            <person name="Lucas S."/>
            <person name="Van de Peer Y."/>
            <person name="Podila G.K."/>
            <person name="Polle A."/>
            <person name="Pukkila P.J."/>
            <person name="Richardson P.M."/>
            <person name="Rouze P."/>
            <person name="Sanders I.R."/>
            <person name="Stajich J.E."/>
            <person name="Tunlid A."/>
            <person name="Tuskan G."/>
            <person name="Grigoriev I.V."/>
        </authorList>
    </citation>
    <scope>NUCLEOTIDE SEQUENCE [LARGE SCALE GENOMIC DNA]</scope>
    <source>
        <strain evidence="2">S238N-H82 / ATCC MYA-4686</strain>
    </source>
</reference>
<protein>
    <submittedName>
        <fullName evidence="1">Predicted protein</fullName>
    </submittedName>
</protein>
<dbReference type="RefSeq" id="XP_001887207.1">
    <property type="nucleotide sequence ID" value="XM_001887172.1"/>
</dbReference>